<dbReference type="Gene3D" id="3.40.50.10350">
    <property type="entry name" value="Glycerate kinase, domain 1"/>
    <property type="match status" value="1"/>
</dbReference>
<dbReference type="InterPro" id="IPR018193">
    <property type="entry name" value="Glyc_kinase_flavodox-like_fold"/>
</dbReference>
<sequence>MARILLLPDSFKGTMTSLEVASVMREAIEAVHPDWTVSSYAAADGGEGTVEAFLAACGGRRLTSTVVGPWGRPVEATWAMLDSSTAVLETASAAGLGLVDGHPDPSLTTTYGLGQLVVKALDEGARRILIGLGGSATNDAGCGLACACGIRFLDDGGEAFTPVGAALDRIASIDYSHLDPRLEGVEVVAICDVSNPFYGPQGAARIYAPQKGADDAMVALLDRNMMTLASKLDVDVQSMSGSGAAGGLGGGLVAFLGARLRGGSDAFLDAIGFEEKAAKADLIITGEGRIDGQSLSGKLVVGIARRAKRLGVPVIALVGDALECAKVYEEGVCAVFSTNRRAVPFSEARLSAKADLRATMDDLLRFAAITRRLE</sequence>
<proteinExistence type="inferred from homology"/>
<dbReference type="PIRSF" id="PIRSF006078">
    <property type="entry name" value="GlxK"/>
    <property type="match status" value="1"/>
</dbReference>
<comment type="caution">
    <text evidence="5">The sequence shown here is derived from an EMBL/GenBank/DDBJ whole genome shotgun (WGS) entry which is preliminary data.</text>
</comment>
<evidence type="ECO:0000313" key="6">
    <source>
        <dbReference type="Proteomes" id="UP000823633"/>
    </source>
</evidence>
<keyword evidence="2 4" id="KW-0808">Transferase</keyword>
<dbReference type="GO" id="GO:0008887">
    <property type="term" value="F:glycerate kinase activity"/>
    <property type="evidence" value="ECO:0007669"/>
    <property type="project" value="UniProtKB-UniRule"/>
</dbReference>
<comment type="similarity">
    <text evidence="1 4">Belongs to the glycerate kinase type-1 family.</text>
</comment>
<dbReference type="EMBL" id="JADIMU010000043">
    <property type="protein sequence ID" value="MBO8443415.1"/>
    <property type="molecule type" value="Genomic_DNA"/>
</dbReference>
<dbReference type="InterPro" id="IPR036129">
    <property type="entry name" value="Glycerate_kinase_sf"/>
</dbReference>
<evidence type="ECO:0000256" key="3">
    <source>
        <dbReference type="ARBA" id="ARBA00022777"/>
    </source>
</evidence>
<evidence type="ECO:0000256" key="2">
    <source>
        <dbReference type="ARBA" id="ARBA00022679"/>
    </source>
</evidence>
<dbReference type="AlphaFoldDB" id="A0A9D9H703"/>
<evidence type="ECO:0000313" key="5">
    <source>
        <dbReference type="EMBL" id="MBO8443415.1"/>
    </source>
</evidence>
<dbReference type="InterPro" id="IPR018197">
    <property type="entry name" value="Glycerate_kinase_RE-like"/>
</dbReference>
<dbReference type="Gene3D" id="3.90.1510.10">
    <property type="entry name" value="Glycerate kinase, domain 2"/>
    <property type="match status" value="1"/>
</dbReference>
<dbReference type="InterPro" id="IPR004381">
    <property type="entry name" value="Glycerate_kinase"/>
</dbReference>
<protein>
    <submittedName>
        <fullName evidence="5">Glycerate kinase</fullName>
    </submittedName>
</protein>
<dbReference type="Pfam" id="PF02595">
    <property type="entry name" value="Gly_kinase"/>
    <property type="match status" value="1"/>
</dbReference>
<evidence type="ECO:0000256" key="4">
    <source>
        <dbReference type="PIRNR" id="PIRNR006078"/>
    </source>
</evidence>
<accession>A0A9D9H703</accession>
<reference evidence="5" key="2">
    <citation type="journal article" date="2021" name="PeerJ">
        <title>Extensive microbial diversity within the chicken gut microbiome revealed by metagenomics and culture.</title>
        <authorList>
            <person name="Gilroy R."/>
            <person name="Ravi A."/>
            <person name="Getino M."/>
            <person name="Pursley I."/>
            <person name="Horton D.L."/>
            <person name="Alikhan N.F."/>
            <person name="Baker D."/>
            <person name="Gharbi K."/>
            <person name="Hall N."/>
            <person name="Watson M."/>
            <person name="Adriaenssens E.M."/>
            <person name="Foster-Nyarko E."/>
            <person name="Jarju S."/>
            <person name="Secka A."/>
            <person name="Antonio M."/>
            <person name="Oren A."/>
            <person name="Chaudhuri R.R."/>
            <person name="La Ragione R."/>
            <person name="Hildebrand F."/>
            <person name="Pallen M.J."/>
        </authorList>
    </citation>
    <scope>NUCLEOTIDE SEQUENCE</scope>
    <source>
        <strain evidence="5">11167</strain>
    </source>
</reference>
<gene>
    <name evidence="5" type="ORF">IAC42_06615</name>
</gene>
<dbReference type="GO" id="GO:0031388">
    <property type="term" value="P:organic acid phosphorylation"/>
    <property type="evidence" value="ECO:0007669"/>
    <property type="project" value="UniProtKB-UniRule"/>
</dbReference>
<evidence type="ECO:0000256" key="1">
    <source>
        <dbReference type="ARBA" id="ARBA00006284"/>
    </source>
</evidence>
<dbReference type="SUPFAM" id="SSF110738">
    <property type="entry name" value="Glycerate kinase I"/>
    <property type="match status" value="1"/>
</dbReference>
<dbReference type="NCBIfam" id="TIGR00045">
    <property type="entry name" value="glycerate kinase"/>
    <property type="match status" value="1"/>
</dbReference>
<organism evidence="5 6">
    <name type="scientific">Candidatus Aphodenecus pullistercoris</name>
    <dbReference type="NCBI Taxonomy" id="2840669"/>
    <lineage>
        <taxon>Bacteria</taxon>
        <taxon>Pseudomonadati</taxon>
        <taxon>Spirochaetota</taxon>
        <taxon>Spirochaetia</taxon>
        <taxon>Spirochaetales</taxon>
        <taxon>Candidatus Aphodenecus</taxon>
    </lineage>
</organism>
<name>A0A9D9H703_9SPIR</name>
<reference evidence="5" key="1">
    <citation type="submission" date="2020-10" db="EMBL/GenBank/DDBJ databases">
        <authorList>
            <person name="Gilroy R."/>
        </authorList>
    </citation>
    <scope>NUCLEOTIDE SEQUENCE</scope>
    <source>
        <strain evidence="5">11167</strain>
    </source>
</reference>
<dbReference type="PANTHER" id="PTHR21599">
    <property type="entry name" value="GLYCERATE KINASE"/>
    <property type="match status" value="1"/>
</dbReference>
<dbReference type="Proteomes" id="UP000823633">
    <property type="component" value="Unassembled WGS sequence"/>
</dbReference>
<keyword evidence="3 4" id="KW-0418">Kinase</keyword>
<dbReference type="PANTHER" id="PTHR21599:SF0">
    <property type="entry name" value="GLYCERATE KINASE"/>
    <property type="match status" value="1"/>
</dbReference>